<sequence length="102" mass="11686">MSNGGTPDMTHEVWVDIKTVLRRMWKCMMIWKPMFKGTLLEVINKWCNSLEEVLKTPLQSRLPEEVQAGQCMAVHVLLCGLCSVWCCRLLGSTLLWLLSTSM</sequence>
<gene>
    <name evidence="2" type="ORF">SEVIR_3G349100v2</name>
</gene>
<keyword evidence="1" id="KW-0812">Transmembrane</keyword>
<name>A0A4U6VKM5_SETVI</name>
<organism evidence="2 3">
    <name type="scientific">Setaria viridis</name>
    <name type="common">Green bristlegrass</name>
    <name type="synonym">Setaria italica subsp. viridis</name>
    <dbReference type="NCBI Taxonomy" id="4556"/>
    <lineage>
        <taxon>Eukaryota</taxon>
        <taxon>Viridiplantae</taxon>
        <taxon>Streptophyta</taxon>
        <taxon>Embryophyta</taxon>
        <taxon>Tracheophyta</taxon>
        <taxon>Spermatophyta</taxon>
        <taxon>Magnoliopsida</taxon>
        <taxon>Liliopsida</taxon>
        <taxon>Poales</taxon>
        <taxon>Poaceae</taxon>
        <taxon>PACMAD clade</taxon>
        <taxon>Panicoideae</taxon>
        <taxon>Panicodae</taxon>
        <taxon>Paniceae</taxon>
        <taxon>Cenchrinae</taxon>
        <taxon>Setaria</taxon>
    </lineage>
</organism>
<dbReference type="Proteomes" id="UP000298652">
    <property type="component" value="Chromosome 3"/>
</dbReference>
<proteinExistence type="predicted"/>
<keyword evidence="1" id="KW-0472">Membrane</keyword>
<protein>
    <submittedName>
        <fullName evidence="2">Uncharacterized protein</fullName>
    </submittedName>
</protein>
<dbReference type="EMBL" id="CM016554">
    <property type="protein sequence ID" value="TKW28763.1"/>
    <property type="molecule type" value="Genomic_DNA"/>
</dbReference>
<evidence type="ECO:0000256" key="1">
    <source>
        <dbReference type="SAM" id="Phobius"/>
    </source>
</evidence>
<accession>A0A4U6VKM5</accession>
<dbReference type="AlphaFoldDB" id="A0A4U6VKM5"/>
<keyword evidence="1" id="KW-1133">Transmembrane helix</keyword>
<evidence type="ECO:0000313" key="2">
    <source>
        <dbReference type="EMBL" id="TKW28763.1"/>
    </source>
</evidence>
<dbReference type="Gramene" id="TKW28763">
    <property type="protein sequence ID" value="TKW28763"/>
    <property type="gene ID" value="SEVIR_3G349100v2"/>
</dbReference>
<feature type="transmembrane region" description="Helical" evidence="1">
    <location>
        <begin position="72"/>
        <end position="98"/>
    </location>
</feature>
<keyword evidence="3" id="KW-1185">Reference proteome</keyword>
<reference evidence="2" key="1">
    <citation type="submission" date="2019-03" db="EMBL/GenBank/DDBJ databases">
        <title>WGS assembly of Setaria viridis.</title>
        <authorList>
            <person name="Huang P."/>
            <person name="Jenkins J."/>
            <person name="Grimwood J."/>
            <person name="Barry K."/>
            <person name="Healey A."/>
            <person name="Mamidi S."/>
            <person name="Sreedasyam A."/>
            <person name="Shu S."/>
            <person name="Feldman M."/>
            <person name="Wu J."/>
            <person name="Yu Y."/>
            <person name="Chen C."/>
            <person name="Johnson J."/>
            <person name="Rokhsar D."/>
            <person name="Baxter I."/>
            <person name="Schmutz J."/>
            <person name="Brutnell T."/>
            <person name="Kellogg E."/>
        </authorList>
    </citation>
    <scope>NUCLEOTIDE SEQUENCE [LARGE SCALE GENOMIC DNA]</scope>
</reference>
<evidence type="ECO:0000313" key="3">
    <source>
        <dbReference type="Proteomes" id="UP000298652"/>
    </source>
</evidence>